<dbReference type="AlphaFoldDB" id="A0A318QEL3"/>
<gene>
    <name evidence="1" type="ORF">CFR77_12670</name>
</gene>
<evidence type="ECO:0000313" key="1">
    <source>
        <dbReference type="EMBL" id="PYD78047.1"/>
    </source>
</evidence>
<dbReference type="EMBL" id="NKUA01000019">
    <property type="protein sequence ID" value="PYD78047.1"/>
    <property type="molecule type" value="Genomic_DNA"/>
</dbReference>
<accession>A0A318QEL3</accession>
<organism evidence="1 2">
    <name type="scientific">Komagataeibacter sucrofermentans</name>
    <dbReference type="NCBI Taxonomy" id="1053551"/>
    <lineage>
        <taxon>Bacteria</taxon>
        <taxon>Pseudomonadati</taxon>
        <taxon>Pseudomonadota</taxon>
        <taxon>Alphaproteobacteria</taxon>
        <taxon>Acetobacterales</taxon>
        <taxon>Acetobacteraceae</taxon>
        <taxon>Komagataeibacter</taxon>
    </lineage>
</organism>
<protein>
    <submittedName>
        <fullName evidence="1">Uncharacterized protein</fullName>
    </submittedName>
</protein>
<sequence>MRECIASQLSPCPFAMVKKMTSPVPSPEFILIQQRRRRRSISMSRLMECAPRREDVLKAVAGTPVCVPNPEEAIRADGFSTFLHIAPPVSGLPIVLRDRGDYLEELFSPLLLEALAHVDAACAISDFHEPEAPMTLLQAYISAQWTIGARDAAMHLYGLPGSTA</sequence>
<name>A0A318QEL3_9PROT</name>
<keyword evidence="2" id="KW-1185">Reference proteome</keyword>
<dbReference type="OrthoDB" id="7281474at2"/>
<comment type="caution">
    <text evidence="1">The sequence shown here is derived from an EMBL/GenBank/DDBJ whole genome shotgun (WGS) entry which is preliminary data.</text>
</comment>
<evidence type="ECO:0000313" key="2">
    <source>
        <dbReference type="Proteomes" id="UP000247814"/>
    </source>
</evidence>
<dbReference type="RefSeq" id="WP_110569863.1">
    <property type="nucleotide sequence ID" value="NZ_CP137147.1"/>
</dbReference>
<reference evidence="1 2" key="1">
    <citation type="submission" date="2017-07" db="EMBL/GenBank/DDBJ databases">
        <title>A draft genome sequence of Komagataeibacter sucrofermentans LMG 18788.</title>
        <authorList>
            <person name="Skraban J."/>
            <person name="Cleenwerck I."/>
            <person name="Vandamme P."/>
            <person name="Trcek J."/>
        </authorList>
    </citation>
    <scope>NUCLEOTIDE SEQUENCE [LARGE SCALE GENOMIC DNA]</scope>
    <source>
        <strain evidence="1 2">LMG 18788</strain>
    </source>
</reference>
<dbReference type="Proteomes" id="UP000247814">
    <property type="component" value="Unassembled WGS sequence"/>
</dbReference>
<proteinExistence type="predicted"/>